<dbReference type="Proteomes" id="UP000479691">
    <property type="component" value="Unassembled WGS sequence"/>
</dbReference>
<dbReference type="AlphaFoldDB" id="A0A7C8PK29"/>
<gene>
    <name evidence="1" type="ORF">TWF788_010826</name>
</gene>
<accession>A0A7C8PK29</accession>
<proteinExistence type="predicted"/>
<name>A0A7C8PK29_ORBOL</name>
<evidence type="ECO:0000313" key="2">
    <source>
        <dbReference type="Proteomes" id="UP000479691"/>
    </source>
</evidence>
<comment type="caution">
    <text evidence="1">The sequence shown here is derived from an EMBL/GenBank/DDBJ whole genome shotgun (WGS) entry which is preliminary data.</text>
</comment>
<reference evidence="1 2" key="1">
    <citation type="submission" date="2019-06" db="EMBL/GenBank/DDBJ databases">
        <authorList>
            <person name="Palmer J.M."/>
        </authorList>
    </citation>
    <scope>NUCLEOTIDE SEQUENCE [LARGE SCALE GENOMIC DNA]</scope>
    <source>
        <strain evidence="1 2">TWF788</strain>
    </source>
</reference>
<dbReference type="EMBL" id="JAABOE010000084">
    <property type="protein sequence ID" value="KAF3168709.1"/>
    <property type="molecule type" value="Genomic_DNA"/>
</dbReference>
<protein>
    <submittedName>
        <fullName evidence="1">Uncharacterized protein</fullName>
    </submittedName>
</protein>
<organism evidence="1 2">
    <name type="scientific">Orbilia oligospora</name>
    <name type="common">Nematode-trapping fungus</name>
    <name type="synonym">Arthrobotrys oligospora</name>
    <dbReference type="NCBI Taxonomy" id="2813651"/>
    <lineage>
        <taxon>Eukaryota</taxon>
        <taxon>Fungi</taxon>
        <taxon>Dikarya</taxon>
        <taxon>Ascomycota</taxon>
        <taxon>Pezizomycotina</taxon>
        <taxon>Orbiliomycetes</taxon>
        <taxon>Orbiliales</taxon>
        <taxon>Orbiliaceae</taxon>
        <taxon>Orbilia</taxon>
    </lineage>
</organism>
<sequence length="83" mass="8981">MTSTEQAHGHQIPSRIGGNAVKTACRFFPCSVLTNLEEFASYQEAQTEEALEAAASSESGERRRQLAKVFGGLRGDGEFRSSS</sequence>
<evidence type="ECO:0000313" key="1">
    <source>
        <dbReference type="EMBL" id="KAF3168709.1"/>
    </source>
</evidence>